<dbReference type="AlphaFoldDB" id="A0A8H3QZB8"/>
<dbReference type="EMBL" id="BLAL01000255">
    <property type="protein sequence ID" value="GES97057.1"/>
    <property type="molecule type" value="Genomic_DNA"/>
</dbReference>
<evidence type="ECO:0000313" key="1">
    <source>
        <dbReference type="EMBL" id="GES97057.1"/>
    </source>
</evidence>
<organism evidence="1 2">
    <name type="scientific">Rhizophagus clarus</name>
    <dbReference type="NCBI Taxonomy" id="94130"/>
    <lineage>
        <taxon>Eukaryota</taxon>
        <taxon>Fungi</taxon>
        <taxon>Fungi incertae sedis</taxon>
        <taxon>Mucoromycota</taxon>
        <taxon>Glomeromycotina</taxon>
        <taxon>Glomeromycetes</taxon>
        <taxon>Glomerales</taxon>
        <taxon>Glomeraceae</taxon>
        <taxon>Rhizophagus</taxon>
    </lineage>
</organism>
<reference evidence="1" key="1">
    <citation type="submission" date="2019-10" db="EMBL/GenBank/DDBJ databases">
        <title>Conservation and host-specific expression of non-tandemly repeated heterogenous ribosome RNA gene in arbuscular mycorrhizal fungi.</title>
        <authorList>
            <person name="Maeda T."/>
            <person name="Kobayashi Y."/>
            <person name="Nakagawa T."/>
            <person name="Ezawa T."/>
            <person name="Yamaguchi K."/>
            <person name="Bino T."/>
            <person name="Nishimoto Y."/>
            <person name="Shigenobu S."/>
            <person name="Kawaguchi M."/>
        </authorList>
    </citation>
    <scope>NUCLEOTIDE SEQUENCE</scope>
    <source>
        <strain evidence="1">HR1</strain>
    </source>
</reference>
<dbReference type="OrthoDB" id="2409757at2759"/>
<name>A0A8H3QZB8_9GLOM</name>
<comment type="caution">
    <text evidence="1">The sequence shown here is derived from an EMBL/GenBank/DDBJ whole genome shotgun (WGS) entry which is preliminary data.</text>
</comment>
<proteinExistence type="predicted"/>
<dbReference type="Proteomes" id="UP000615446">
    <property type="component" value="Unassembled WGS sequence"/>
</dbReference>
<protein>
    <submittedName>
        <fullName evidence="1">Ribonuclease H-like domain-containing protein</fullName>
    </submittedName>
</protein>
<gene>
    <name evidence="1" type="ORF">RCL2_002364500</name>
</gene>
<evidence type="ECO:0000313" key="2">
    <source>
        <dbReference type="Proteomes" id="UP000615446"/>
    </source>
</evidence>
<accession>A0A8H3QZB8</accession>
<sequence>MRCIYLCAKKHLAVDAFPNLVELSNLQEKNRSELNLMAGADFLHAIAMVVEESVLNEVCKSLSWNLLIDESNTITHDKTYAIVSKHIAENIPVLCYL</sequence>